<organism evidence="1 2">
    <name type="scientific">Helicobacter pullorum</name>
    <dbReference type="NCBI Taxonomy" id="35818"/>
    <lineage>
        <taxon>Bacteria</taxon>
        <taxon>Pseudomonadati</taxon>
        <taxon>Campylobacterota</taxon>
        <taxon>Epsilonproteobacteria</taxon>
        <taxon>Campylobacterales</taxon>
        <taxon>Helicobacteraceae</taxon>
        <taxon>Helicobacter</taxon>
    </lineage>
</organism>
<dbReference type="PATRIC" id="fig|35818.11.peg.2182"/>
<reference evidence="1 2" key="1">
    <citation type="submission" date="2014-06" db="EMBL/GenBank/DDBJ databases">
        <title>Helicobacter pullorum isolates in fresh chicken meat - phenotypic and genotypic features.</title>
        <authorList>
            <person name="Borges V."/>
            <person name="Santos A."/>
            <person name="Correia C.B."/>
            <person name="Saraiva M."/>
            <person name="Menard A."/>
            <person name="Vieira L."/>
            <person name="Sampaio D.A."/>
            <person name="Gomes J.P."/>
            <person name="Oleastro M."/>
        </authorList>
    </citation>
    <scope>NUCLEOTIDE SEQUENCE [LARGE SCALE GENOMIC DNA]</scope>
    <source>
        <strain evidence="1 2">229334/12</strain>
    </source>
</reference>
<comment type="caution">
    <text evidence="1">The sequence shown here is derived from an EMBL/GenBank/DDBJ whole genome shotgun (WGS) entry which is preliminary data.</text>
</comment>
<sequence>MEILPQTTQENEKIYLLDENIAICENGKILYYDILGHLHDTNYECVVNNINQDTNPNIIKQKIINLESIMIDFFIIDLVHNTINNYPFTFVNNGVIEYKGFLINLDTLEAAKPQELKADNEMEAYLEAKEVNYNFDEETQKAIKSIILAIYREQIDNFVDYQEMVKYLDSKHSIL</sequence>
<gene>
    <name evidence="1" type="ORF">HPU229334_11025</name>
</gene>
<dbReference type="EMBL" id="JNOC01000063">
    <property type="protein sequence ID" value="KPH55010.1"/>
    <property type="molecule type" value="Genomic_DNA"/>
</dbReference>
<proteinExistence type="predicted"/>
<dbReference type="AlphaFoldDB" id="A0A0N1EBZ4"/>
<evidence type="ECO:0000313" key="2">
    <source>
        <dbReference type="Proteomes" id="UP000037997"/>
    </source>
</evidence>
<name>A0A0N1EBZ4_9HELI</name>
<dbReference type="Proteomes" id="UP000037997">
    <property type="component" value="Unassembled WGS sequence"/>
</dbReference>
<protein>
    <submittedName>
        <fullName evidence="1">Uncharacterized protein</fullName>
    </submittedName>
</protein>
<dbReference type="RefSeq" id="WP_054198513.1">
    <property type="nucleotide sequence ID" value="NZ_JNOC01000063.1"/>
</dbReference>
<evidence type="ECO:0000313" key="1">
    <source>
        <dbReference type="EMBL" id="KPH55010.1"/>
    </source>
</evidence>
<accession>A0A0N1EBZ4</accession>